<evidence type="ECO:0000256" key="6">
    <source>
        <dbReference type="ARBA" id="ARBA00022989"/>
    </source>
</evidence>
<evidence type="ECO:0000256" key="2">
    <source>
        <dbReference type="ARBA" id="ARBA00008921"/>
    </source>
</evidence>
<evidence type="ECO:0000256" key="5">
    <source>
        <dbReference type="ARBA" id="ARBA00022737"/>
    </source>
</evidence>
<dbReference type="InterPro" id="IPR052672">
    <property type="entry name" value="Type1_Cytokine_Rcpt_Type2"/>
</dbReference>
<dbReference type="InterPro" id="IPR036116">
    <property type="entry name" value="FN3_sf"/>
</dbReference>
<dbReference type="InterPro" id="IPR013783">
    <property type="entry name" value="Ig-like_fold"/>
</dbReference>
<evidence type="ECO:0000256" key="1">
    <source>
        <dbReference type="ARBA" id="ARBA00004479"/>
    </source>
</evidence>
<reference evidence="13" key="1">
    <citation type="submission" date="2021-01" db="EMBL/GenBank/DDBJ databases">
        <title>A chromosome-scale assembly of European eel, Anguilla anguilla.</title>
        <authorList>
            <person name="Henkel C."/>
            <person name="Jong-Raadsen S.A."/>
            <person name="Dufour S."/>
            <person name="Weltzien F.-A."/>
            <person name="Palstra A.P."/>
            <person name="Pelster B."/>
            <person name="Spaink H.P."/>
            <person name="Van Den Thillart G.E."/>
            <person name="Jansen H."/>
            <person name="Zahm M."/>
            <person name="Klopp C."/>
            <person name="Cedric C."/>
            <person name="Louis A."/>
            <person name="Berthelot C."/>
            <person name="Parey E."/>
            <person name="Roest Crollius H."/>
            <person name="Montfort J."/>
            <person name="Robinson-Rechavi M."/>
            <person name="Bucao C."/>
            <person name="Bouchez O."/>
            <person name="Gislard M."/>
            <person name="Lluch J."/>
            <person name="Milhes M."/>
            <person name="Lampietro C."/>
            <person name="Lopez Roques C."/>
            <person name="Donnadieu C."/>
            <person name="Braasch I."/>
            <person name="Desvignes T."/>
            <person name="Postlethwait J."/>
            <person name="Bobe J."/>
            <person name="Guiguen Y."/>
            <person name="Dirks R."/>
        </authorList>
    </citation>
    <scope>NUCLEOTIDE SEQUENCE</scope>
    <source>
        <strain evidence="13">Tag_6206</strain>
        <tissue evidence="13">Liver</tissue>
    </source>
</reference>
<dbReference type="PANTHER" id="PTHR48423">
    <property type="entry name" value="INTERLEUKIN-27 RECEPTOR SUBUNIT ALPHA"/>
    <property type="match status" value="1"/>
</dbReference>
<name>A0A9D3S595_ANGAN</name>
<organism evidence="13 14">
    <name type="scientific">Anguilla anguilla</name>
    <name type="common">European freshwater eel</name>
    <name type="synonym">Muraena anguilla</name>
    <dbReference type="NCBI Taxonomy" id="7936"/>
    <lineage>
        <taxon>Eukaryota</taxon>
        <taxon>Metazoa</taxon>
        <taxon>Chordata</taxon>
        <taxon>Craniata</taxon>
        <taxon>Vertebrata</taxon>
        <taxon>Euteleostomi</taxon>
        <taxon>Actinopterygii</taxon>
        <taxon>Neopterygii</taxon>
        <taxon>Teleostei</taxon>
        <taxon>Anguilliformes</taxon>
        <taxon>Anguillidae</taxon>
        <taxon>Anguilla</taxon>
    </lineage>
</organism>
<protein>
    <recommendedName>
        <fullName evidence="12">Fibronectin type-III domain-containing protein</fullName>
    </recommendedName>
</protein>
<keyword evidence="4" id="KW-0732">Signal</keyword>
<dbReference type="CDD" id="cd00063">
    <property type="entry name" value="FN3"/>
    <property type="match status" value="3"/>
</dbReference>
<dbReference type="SMART" id="SM00060">
    <property type="entry name" value="FN3"/>
    <property type="match status" value="5"/>
</dbReference>
<dbReference type="InterPro" id="IPR003961">
    <property type="entry name" value="FN3_dom"/>
</dbReference>
<evidence type="ECO:0000256" key="3">
    <source>
        <dbReference type="ARBA" id="ARBA00022692"/>
    </source>
</evidence>
<keyword evidence="14" id="KW-1185">Reference proteome</keyword>
<keyword evidence="8" id="KW-1015">Disulfide bond</keyword>
<feature type="domain" description="Fibronectin type-III" evidence="12">
    <location>
        <begin position="350"/>
        <end position="445"/>
    </location>
</feature>
<comment type="caution">
    <text evidence="13">The sequence shown here is derived from an EMBL/GenBank/DDBJ whole genome shotgun (WGS) entry which is preliminary data.</text>
</comment>
<dbReference type="AlphaFoldDB" id="A0A9D3S595"/>
<dbReference type="SUPFAM" id="SSF49265">
    <property type="entry name" value="Fibronectin type III"/>
    <property type="match status" value="4"/>
</dbReference>
<keyword evidence="6 11" id="KW-1133">Transmembrane helix</keyword>
<proteinExistence type="inferred from homology"/>
<keyword evidence="9" id="KW-0675">Receptor</keyword>
<evidence type="ECO:0000313" key="13">
    <source>
        <dbReference type="EMBL" id="KAG5850647.1"/>
    </source>
</evidence>
<feature type="domain" description="Fibronectin type-III" evidence="12">
    <location>
        <begin position="62"/>
        <end position="153"/>
    </location>
</feature>
<evidence type="ECO:0000256" key="9">
    <source>
        <dbReference type="ARBA" id="ARBA00023170"/>
    </source>
</evidence>
<gene>
    <name evidence="13" type="ORF">ANANG_G00084680</name>
</gene>
<evidence type="ECO:0000256" key="8">
    <source>
        <dbReference type="ARBA" id="ARBA00023157"/>
    </source>
</evidence>
<dbReference type="Gene3D" id="2.60.40.10">
    <property type="entry name" value="Immunoglobulins"/>
    <property type="match status" value="5"/>
</dbReference>
<dbReference type="EMBL" id="JAFIRN010000004">
    <property type="protein sequence ID" value="KAG5850647.1"/>
    <property type="molecule type" value="Genomic_DNA"/>
</dbReference>
<feature type="domain" description="Fibronectin type-III" evidence="12">
    <location>
        <begin position="446"/>
        <end position="543"/>
    </location>
</feature>
<comment type="subcellular location">
    <subcellularLocation>
        <location evidence="1">Membrane</location>
        <topology evidence="1">Single-pass type I membrane protein</topology>
    </subcellularLocation>
</comment>
<feature type="domain" description="Fibronectin type-III" evidence="12">
    <location>
        <begin position="155"/>
        <end position="246"/>
    </location>
</feature>
<accession>A0A9D3S595</accession>
<dbReference type="PROSITE" id="PS50853">
    <property type="entry name" value="FN3"/>
    <property type="match status" value="4"/>
</dbReference>
<keyword evidence="7 11" id="KW-0472">Membrane</keyword>
<evidence type="ECO:0000256" key="11">
    <source>
        <dbReference type="SAM" id="Phobius"/>
    </source>
</evidence>
<dbReference type="GO" id="GO:0005886">
    <property type="term" value="C:plasma membrane"/>
    <property type="evidence" value="ECO:0007669"/>
    <property type="project" value="UniProtKB-ARBA"/>
</dbReference>
<evidence type="ECO:0000313" key="14">
    <source>
        <dbReference type="Proteomes" id="UP001044222"/>
    </source>
</evidence>
<evidence type="ECO:0000256" key="10">
    <source>
        <dbReference type="ARBA" id="ARBA00023180"/>
    </source>
</evidence>
<evidence type="ECO:0000259" key="12">
    <source>
        <dbReference type="PROSITE" id="PS50853"/>
    </source>
</evidence>
<dbReference type="InterPro" id="IPR003529">
    <property type="entry name" value="Hematopoietin_rcpt_Gp130_CS"/>
</dbReference>
<keyword evidence="10" id="KW-0325">Glycoprotein</keyword>
<keyword evidence="5" id="KW-0677">Repeat</keyword>
<dbReference type="GO" id="GO:0004896">
    <property type="term" value="F:cytokine receptor activity"/>
    <property type="evidence" value="ECO:0007669"/>
    <property type="project" value="InterPro"/>
</dbReference>
<dbReference type="Pfam" id="PF00041">
    <property type="entry name" value="fn3"/>
    <property type="match status" value="1"/>
</dbReference>
<dbReference type="PANTHER" id="PTHR48423:SF1">
    <property type="entry name" value="INTERLEUKIN-27 RECEPTOR SUBUNIT ALPHA"/>
    <property type="match status" value="1"/>
</dbReference>
<evidence type="ECO:0000256" key="4">
    <source>
        <dbReference type="ARBA" id="ARBA00022729"/>
    </source>
</evidence>
<comment type="similarity">
    <text evidence="2">Belongs to the type I cytokine receptor family. Type 2 subfamily.</text>
</comment>
<keyword evidence="3 11" id="KW-0812">Transmembrane</keyword>
<dbReference type="PROSITE" id="PS01353">
    <property type="entry name" value="HEMATOPO_REC_L_F2"/>
    <property type="match status" value="1"/>
</dbReference>
<evidence type="ECO:0000256" key="7">
    <source>
        <dbReference type="ARBA" id="ARBA00023136"/>
    </source>
</evidence>
<feature type="transmembrane region" description="Helical" evidence="11">
    <location>
        <begin position="550"/>
        <end position="572"/>
    </location>
</feature>
<dbReference type="Proteomes" id="UP001044222">
    <property type="component" value="Unassembled WGS sequence"/>
</dbReference>
<sequence>MCGSASPYTGDSAVWRTSSNSRRTVYCILRKNRVFFTCKCTTSSKNPRLCGIDVDAGYAPWTPQNLTCIQKEGSGNVTCSWKKGRETHLPTISEFWLRTLAPDGTAMVSSILGSGSVTFPILEPQGSYSVWVKETNQLGSAVSSSLNFSLNDIVMPLPPEINGVDCSSRHCVLHWDRGQGPLRMEVQYRAVQETWTTHRFTQAKGNRTWGIKDLEPFMLYEIRARCKLMPERGVWSEWSTVLTTRTDEEVPRTKLDIWYTEQSPKSQNTSLTVLWKELNKSEAGGRILGYRLEVHDLQQGSTRVYTTNSSAGWPIACTRCNVTLSTYNSKGHSPPACMTLPLHTDLPAFAPQNVLCMPNSNSSIAISWQKPATAGHVSGYLVEWCPAKRGKQGLKWKRINPDQLSTVITENIHPGECYQGAVYALYKDRIAGKTSFLDVFSLESAPTQGPTPSVNVGDGRVTVTWTEIPLEHQRGCLKRYTIYLERARDRTIQKYGPIDPSLRSYSAFSGLHPGERYNLSMTGSTTAGEGRRGKTVVFFYPRHKQQDQQVFYVIIFAGCTLFLCVLVVMSLCQISSVRKRVSMCFFCSMPDVPDPANSKWAKECAAIKGLMLDNQFSLDDSSQSEEEPHTLEIQEFPISWDLANPELSRTSDPDGGTTDLCLLLPPNHSPSQASPLYDGQLTFSYIKSFSHDSDSSEQTQESKGTDVTVDYISPQGLLADSSEVEAENDCLGDMNFFPCPQSPFLEPMFQCGGKLTLDAVKIDCSFLD</sequence>